<organism evidence="2">
    <name type="scientific">Micrurus lemniscatus lemniscatus</name>
    <dbReference type="NCBI Taxonomy" id="129467"/>
    <lineage>
        <taxon>Eukaryota</taxon>
        <taxon>Metazoa</taxon>
        <taxon>Chordata</taxon>
        <taxon>Craniata</taxon>
        <taxon>Vertebrata</taxon>
        <taxon>Euteleostomi</taxon>
        <taxon>Lepidosauria</taxon>
        <taxon>Squamata</taxon>
        <taxon>Bifurcata</taxon>
        <taxon>Unidentata</taxon>
        <taxon>Episquamata</taxon>
        <taxon>Toxicofera</taxon>
        <taxon>Serpentes</taxon>
        <taxon>Colubroidea</taxon>
        <taxon>Elapidae</taxon>
        <taxon>Elapinae</taxon>
        <taxon>Micrurus</taxon>
    </lineage>
</organism>
<protein>
    <recommendedName>
        <fullName evidence="3">Secreted protein</fullName>
    </recommendedName>
</protein>
<reference evidence="2" key="1">
    <citation type="submission" date="2017-07" db="EMBL/GenBank/DDBJ databases">
        <authorList>
            <person name="Mikheyev A."/>
            <person name="Grau M."/>
        </authorList>
    </citation>
    <scope>NUCLEOTIDE SEQUENCE</scope>
    <source>
        <tissue evidence="2">Venom_gland</tissue>
    </source>
</reference>
<feature type="chain" id="PRO_5013958317" description="Secreted protein" evidence="1">
    <location>
        <begin position="16"/>
        <end position="122"/>
    </location>
</feature>
<evidence type="ECO:0000313" key="2">
    <source>
        <dbReference type="EMBL" id="LAA86376.1"/>
    </source>
</evidence>
<dbReference type="AlphaFoldDB" id="A0A2D4IQH0"/>
<evidence type="ECO:0000256" key="1">
    <source>
        <dbReference type="SAM" id="SignalP"/>
    </source>
</evidence>
<keyword evidence="1" id="KW-0732">Signal</keyword>
<name>A0A2D4IQH0_MICLE</name>
<reference evidence="2" key="2">
    <citation type="submission" date="2017-11" db="EMBL/GenBank/DDBJ databases">
        <title>Coralsnake Venomics: Analyses of Venom Gland Transcriptomes and Proteomes of Six Brazilian Taxa.</title>
        <authorList>
            <person name="Aird S.D."/>
            <person name="Jorge da Silva N."/>
            <person name="Qiu L."/>
            <person name="Villar-Briones A."/>
            <person name="Aparecida-Saddi V."/>
            <person name="Campos-Telles M.P."/>
            <person name="Grau M."/>
            <person name="Mikheyev A.S."/>
        </authorList>
    </citation>
    <scope>NUCLEOTIDE SEQUENCE</scope>
    <source>
        <tissue evidence="2">Venom_gland</tissue>
    </source>
</reference>
<feature type="signal peptide" evidence="1">
    <location>
        <begin position="1"/>
        <end position="15"/>
    </location>
</feature>
<accession>A0A2D4IQH0</accession>
<dbReference type="EMBL" id="IACK01116206">
    <property type="protein sequence ID" value="LAA86376.1"/>
    <property type="molecule type" value="Transcribed_RNA"/>
</dbReference>
<evidence type="ECO:0008006" key="3">
    <source>
        <dbReference type="Google" id="ProtNLM"/>
    </source>
</evidence>
<proteinExistence type="predicted"/>
<sequence length="122" mass="13512">MGLPMAAFSLYLTAATLLLPLHILPCPLPNPGCYPPLPLPHESRSLHGPPLPCPASVSVWQAEGDSSTPLPAYLVSWWHWPTRRDRLCRRRDGSSRAITIEVLKHQESIHNINQSETSSSQS</sequence>